<feature type="signal peptide" evidence="2">
    <location>
        <begin position="1"/>
        <end position="28"/>
    </location>
</feature>
<evidence type="ECO:0000313" key="4">
    <source>
        <dbReference type="Proteomes" id="UP001497623"/>
    </source>
</evidence>
<evidence type="ECO:0000256" key="1">
    <source>
        <dbReference type="SAM" id="MobiDB-lite"/>
    </source>
</evidence>
<accession>A0AAV2QGH6</accession>
<evidence type="ECO:0000313" key="3">
    <source>
        <dbReference type="EMBL" id="CAL4081422.1"/>
    </source>
</evidence>
<feature type="region of interest" description="Disordered" evidence="1">
    <location>
        <begin position="36"/>
        <end position="59"/>
    </location>
</feature>
<gene>
    <name evidence="3" type="ORF">MNOR_LOCUS11553</name>
</gene>
<dbReference type="EMBL" id="CAXKWB010006105">
    <property type="protein sequence ID" value="CAL4081422.1"/>
    <property type="molecule type" value="Genomic_DNA"/>
</dbReference>
<evidence type="ECO:0000256" key="2">
    <source>
        <dbReference type="SAM" id="SignalP"/>
    </source>
</evidence>
<comment type="caution">
    <text evidence="3">The sequence shown here is derived from an EMBL/GenBank/DDBJ whole genome shotgun (WGS) entry which is preliminary data.</text>
</comment>
<feature type="chain" id="PRO_5043932010" evidence="2">
    <location>
        <begin position="29"/>
        <end position="346"/>
    </location>
</feature>
<name>A0AAV2QGH6_MEGNR</name>
<dbReference type="AlphaFoldDB" id="A0AAV2QGH6"/>
<feature type="compositionally biased region" description="Pro residues" evidence="1">
    <location>
        <begin position="49"/>
        <end position="59"/>
    </location>
</feature>
<proteinExistence type="predicted"/>
<protein>
    <submittedName>
        <fullName evidence="3">Uncharacterized protein</fullName>
    </submittedName>
</protein>
<dbReference type="Proteomes" id="UP001497623">
    <property type="component" value="Unassembled WGS sequence"/>
</dbReference>
<keyword evidence="4" id="KW-1185">Reference proteome</keyword>
<keyword evidence="2" id="KW-0732">Signal</keyword>
<reference evidence="3 4" key="1">
    <citation type="submission" date="2024-05" db="EMBL/GenBank/DDBJ databases">
        <authorList>
            <person name="Wallberg A."/>
        </authorList>
    </citation>
    <scope>NUCLEOTIDE SEQUENCE [LARGE SCALE GENOMIC DNA]</scope>
</reference>
<organism evidence="3 4">
    <name type="scientific">Meganyctiphanes norvegica</name>
    <name type="common">Northern krill</name>
    <name type="synonym">Thysanopoda norvegica</name>
    <dbReference type="NCBI Taxonomy" id="48144"/>
    <lineage>
        <taxon>Eukaryota</taxon>
        <taxon>Metazoa</taxon>
        <taxon>Ecdysozoa</taxon>
        <taxon>Arthropoda</taxon>
        <taxon>Crustacea</taxon>
        <taxon>Multicrustacea</taxon>
        <taxon>Malacostraca</taxon>
        <taxon>Eumalacostraca</taxon>
        <taxon>Eucarida</taxon>
        <taxon>Euphausiacea</taxon>
        <taxon>Euphausiidae</taxon>
        <taxon>Meganyctiphanes</taxon>
    </lineage>
</organism>
<sequence>MLYTMSVAQLSQMFLVLVLALDLTLINARDRANSKMLQWDDPEPGSPADLPPPPLPFPLQAPESRSLADLISPEVLAAREERKLIFINNKAYDLSDSEQAKVWDLYMNKAKEEGQLVRHHVLKPRPQMDSLETALNGGDLMVDIKPEEEMNLQKQEDAVVGSVAHVDIDVEGREVPNYNNWMDLSEVHDPSTRLGLASDYEESLEPLKMSRFVADPEKAHLIQYLDADEVKKLYEKKKTTTTTTTTEVPVVDRVDVADENDKEESTDVHFAYTQHSVLQLLLNELLNIGDLLGRELMDNLGGVLSYLWENLVNYVTGRKRRSISGNSTELHIYISELDPNLTCCSN</sequence>